<keyword evidence="3" id="KW-1185">Reference proteome</keyword>
<sequence>LLLQRVRAVLASHQQAVRDEHLDLASRGDARLEGRQRLLRRALAHQRQVRQLRPGCSAPPAPPDAGSAPPQRAPYGRPCSRRCWPPRRAGRRRRPRWPPAPAPPSARHRQGLREGRPATHDRRHRHLCAQPSPHAPRLREAHERNPARTHRGSV</sequence>
<evidence type="ECO:0000313" key="3">
    <source>
        <dbReference type="Proteomes" id="UP000236333"/>
    </source>
</evidence>
<feature type="compositionally biased region" description="Basic residues" evidence="1">
    <location>
        <begin position="84"/>
        <end position="96"/>
    </location>
</feature>
<reference evidence="2 3" key="1">
    <citation type="journal article" date="2017" name="Mol. Biol. Evol.">
        <title>The 4-celled Tetrabaena socialis nuclear genome reveals the essential components for genetic control of cell number at the origin of multicellularity in the volvocine lineage.</title>
        <authorList>
            <person name="Featherston J."/>
            <person name="Arakaki Y."/>
            <person name="Hanschen E.R."/>
            <person name="Ferris P.J."/>
            <person name="Michod R.E."/>
            <person name="Olson B.J.S.C."/>
            <person name="Nozaki H."/>
            <person name="Durand P.M."/>
        </authorList>
    </citation>
    <scope>NUCLEOTIDE SEQUENCE [LARGE SCALE GENOMIC DNA]</scope>
    <source>
        <strain evidence="2 3">NIES-571</strain>
    </source>
</reference>
<proteinExistence type="predicted"/>
<accession>A0A2J7ZIP3</accession>
<gene>
    <name evidence="2" type="ORF">TSOC_014071</name>
</gene>
<dbReference type="Proteomes" id="UP000236333">
    <property type="component" value="Unassembled WGS sequence"/>
</dbReference>
<comment type="caution">
    <text evidence="2">The sequence shown here is derived from an EMBL/GenBank/DDBJ whole genome shotgun (WGS) entry which is preliminary data.</text>
</comment>
<dbReference type="AlphaFoldDB" id="A0A2J7ZIP3"/>
<feature type="compositionally biased region" description="Basic and acidic residues" evidence="1">
    <location>
        <begin position="137"/>
        <end position="146"/>
    </location>
</feature>
<evidence type="ECO:0000313" key="2">
    <source>
        <dbReference type="EMBL" id="PNH00120.1"/>
    </source>
</evidence>
<feature type="non-terminal residue" evidence="2">
    <location>
        <position position="1"/>
    </location>
</feature>
<dbReference type="EMBL" id="PGGS01001691">
    <property type="protein sequence ID" value="PNH00120.1"/>
    <property type="molecule type" value="Genomic_DNA"/>
</dbReference>
<feature type="non-terminal residue" evidence="2">
    <location>
        <position position="154"/>
    </location>
</feature>
<evidence type="ECO:0000256" key="1">
    <source>
        <dbReference type="SAM" id="MobiDB-lite"/>
    </source>
</evidence>
<feature type="region of interest" description="Disordered" evidence="1">
    <location>
        <begin position="49"/>
        <end position="154"/>
    </location>
</feature>
<organism evidence="2 3">
    <name type="scientific">Tetrabaena socialis</name>
    <dbReference type="NCBI Taxonomy" id="47790"/>
    <lineage>
        <taxon>Eukaryota</taxon>
        <taxon>Viridiplantae</taxon>
        <taxon>Chlorophyta</taxon>
        <taxon>core chlorophytes</taxon>
        <taxon>Chlorophyceae</taxon>
        <taxon>CS clade</taxon>
        <taxon>Chlamydomonadales</taxon>
        <taxon>Tetrabaenaceae</taxon>
        <taxon>Tetrabaena</taxon>
    </lineage>
</organism>
<feature type="compositionally biased region" description="Basic and acidic residues" evidence="1">
    <location>
        <begin position="111"/>
        <end position="120"/>
    </location>
</feature>
<protein>
    <submittedName>
        <fullName evidence="2">Uncharacterized protein</fullName>
    </submittedName>
</protein>
<name>A0A2J7ZIP3_9CHLO</name>